<name>T1DS92_9PORP</name>
<dbReference type="EMBL" id="BAOU01000020">
    <property type="protein sequence ID" value="GAD05169.1"/>
    <property type="molecule type" value="Genomic_DNA"/>
</dbReference>
<accession>T1DS92</accession>
<evidence type="ECO:0000313" key="1">
    <source>
        <dbReference type="EMBL" id="GAD05169.1"/>
    </source>
</evidence>
<organism evidence="1 2">
    <name type="scientific">Porphyromonas crevioricanis JCM 15906</name>
    <dbReference type="NCBI Taxonomy" id="1305617"/>
    <lineage>
        <taxon>Bacteria</taxon>
        <taxon>Pseudomonadati</taxon>
        <taxon>Bacteroidota</taxon>
        <taxon>Bacteroidia</taxon>
        <taxon>Bacteroidales</taxon>
        <taxon>Porphyromonadaceae</taxon>
        <taxon>Porphyromonas</taxon>
    </lineage>
</organism>
<protein>
    <submittedName>
        <fullName evidence="1">Uncharacterized protein</fullName>
    </submittedName>
</protein>
<reference evidence="2" key="1">
    <citation type="journal article" date="2013" name="Genome">
        <title>Draft Genome Sequences of Porphyromonas crevioricanis JCM 15906T and Porphyromonas cansulci JCM 13913T Isolated from a Canine Oral Cavity.</title>
        <authorList>
            <person name="Sakamoto M."/>
            <person name="Tanaka N."/>
            <person name="Shiwa Y."/>
            <person name="Yoshikawa H."/>
            <person name="Ohkuma M."/>
        </authorList>
    </citation>
    <scope>NUCLEOTIDE SEQUENCE [LARGE SCALE GENOMIC DNA]</scope>
    <source>
        <strain evidence="2">JCM 15906</strain>
    </source>
</reference>
<dbReference type="Proteomes" id="UP000018031">
    <property type="component" value="Unassembled WGS sequence"/>
</dbReference>
<proteinExistence type="predicted"/>
<comment type="caution">
    <text evidence="1">The sequence shown here is derived from an EMBL/GenBank/DDBJ whole genome shotgun (WGS) entry which is preliminary data.</text>
</comment>
<gene>
    <name evidence="1" type="ORF">PORCRE_869</name>
</gene>
<sequence length="48" mass="5392">MIEMVVYIANCHRTLCSYHTQRGSTEPLGKELFPSCSYDPLASCVIAR</sequence>
<reference evidence="1 2" key="2">
    <citation type="journal article" date="2013" name="Genome Announc.">
        <title>Draft Genome Sequences of Porphyromonas crevioricanis JCM 15906T and Porphyromonas cansulci JCM 13913T Isolated from a Canine Oral Cavity.</title>
        <authorList>
            <person name="Sakamoto M."/>
            <person name="Tanaka N."/>
            <person name="Shiwa Y."/>
            <person name="Yoshikawa H."/>
            <person name="Ohkuma M."/>
        </authorList>
    </citation>
    <scope>NUCLEOTIDE SEQUENCE [LARGE SCALE GENOMIC DNA]</scope>
    <source>
        <strain evidence="1 2">JCM 15906</strain>
    </source>
</reference>
<dbReference type="AlphaFoldDB" id="T1DS92"/>
<evidence type="ECO:0000313" key="2">
    <source>
        <dbReference type="Proteomes" id="UP000018031"/>
    </source>
</evidence>